<feature type="region of interest" description="Disordered" evidence="1">
    <location>
        <begin position="1"/>
        <end position="63"/>
    </location>
</feature>
<dbReference type="OrthoDB" id="2581931at2759"/>
<sequence length="160" mass="16191">MSLNDKDTTLYGSHGVDAYPGVANPTKSSQNSDPLAANFVTDPTTDEVGAGAGPNFAGGRDAARTFKQGAGVVEARPGIIESSHIDPLDENSSRDDSWANTHPNSTGTGAGVGSTASGAMNTAASMTYNAAGVAQMAYGTAVGDESHKKAGKETVWGKDV</sequence>
<name>A0A4S4MMY9_9APHY</name>
<reference evidence="2 3" key="1">
    <citation type="submission" date="2019-02" db="EMBL/GenBank/DDBJ databases">
        <title>Genome sequencing of the rare red list fungi Antrodiella citrinella (Flaviporus citrinellus).</title>
        <authorList>
            <person name="Buettner E."/>
            <person name="Kellner H."/>
        </authorList>
    </citation>
    <scope>NUCLEOTIDE SEQUENCE [LARGE SCALE GENOMIC DNA]</scope>
    <source>
        <strain evidence="2 3">DSM 108506</strain>
    </source>
</reference>
<organism evidence="2 3">
    <name type="scientific">Antrodiella citrinella</name>
    <dbReference type="NCBI Taxonomy" id="2447956"/>
    <lineage>
        <taxon>Eukaryota</taxon>
        <taxon>Fungi</taxon>
        <taxon>Dikarya</taxon>
        <taxon>Basidiomycota</taxon>
        <taxon>Agaricomycotina</taxon>
        <taxon>Agaricomycetes</taxon>
        <taxon>Polyporales</taxon>
        <taxon>Steccherinaceae</taxon>
        <taxon>Antrodiella</taxon>
    </lineage>
</organism>
<dbReference type="Proteomes" id="UP000308730">
    <property type="component" value="Unassembled WGS sequence"/>
</dbReference>
<gene>
    <name evidence="2" type="ORF">EUX98_g7131</name>
</gene>
<feature type="compositionally biased region" description="Basic and acidic residues" evidence="1">
    <location>
        <begin position="83"/>
        <end position="97"/>
    </location>
</feature>
<dbReference type="EMBL" id="SGPM01000284">
    <property type="protein sequence ID" value="THH27065.1"/>
    <property type="molecule type" value="Genomic_DNA"/>
</dbReference>
<protein>
    <submittedName>
        <fullName evidence="2">Uncharacterized protein</fullName>
    </submittedName>
</protein>
<accession>A0A4S4MMY9</accession>
<proteinExistence type="predicted"/>
<evidence type="ECO:0000313" key="3">
    <source>
        <dbReference type="Proteomes" id="UP000308730"/>
    </source>
</evidence>
<comment type="caution">
    <text evidence="2">The sequence shown here is derived from an EMBL/GenBank/DDBJ whole genome shotgun (WGS) entry which is preliminary data.</text>
</comment>
<evidence type="ECO:0000313" key="2">
    <source>
        <dbReference type="EMBL" id="THH27065.1"/>
    </source>
</evidence>
<evidence type="ECO:0000256" key="1">
    <source>
        <dbReference type="SAM" id="MobiDB-lite"/>
    </source>
</evidence>
<dbReference type="AlphaFoldDB" id="A0A4S4MMY9"/>
<keyword evidence="3" id="KW-1185">Reference proteome</keyword>
<feature type="region of interest" description="Disordered" evidence="1">
    <location>
        <begin position="75"/>
        <end position="113"/>
    </location>
</feature>